<reference evidence="7 8" key="1">
    <citation type="submission" date="2019-02" db="EMBL/GenBank/DDBJ databases">
        <authorList>
            <person name="Fomenkov A."/>
            <person name="Dubinina G."/>
            <person name="Grabovich M."/>
            <person name="Vincze T."/>
            <person name="Roberts R.J."/>
        </authorList>
    </citation>
    <scope>NUCLEOTIDE SEQUENCE [LARGE SCALE GENOMIC DNA]</scope>
    <source>
        <strain evidence="7 8">P</strain>
    </source>
</reference>
<keyword evidence="4 7" id="KW-0456">Lyase</keyword>
<dbReference type="NCBIfam" id="TIGR03812">
    <property type="entry name" value="tyr_de_CO2_Arch"/>
    <property type="match status" value="1"/>
</dbReference>
<dbReference type="HAMAP" id="MF_01610">
    <property type="entry name" value="MfnA_decarbox"/>
    <property type="match status" value="1"/>
</dbReference>
<evidence type="ECO:0000313" key="8">
    <source>
        <dbReference type="Proteomes" id="UP000323824"/>
    </source>
</evidence>
<proteinExistence type="inferred from homology"/>
<name>A0A5C1Q935_9SPIO</name>
<dbReference type="InterPro" id="IPR050477">
    <property type="entry name" value="GrpII_AminoAcid_Decarb"/>
</dbReference>
<evidence type="ECO:0000256" key="6">
    <source>
        <dbReference type="PIRSR" id="PIRSR602129-50"/>
    </source>
</evidence>
<feature type="modified residue" description="N6-(pyridoxal phosphate)lysine" evidence="6">
    <location>
        <position position="217"/>
    </location>
</feature>
<dbReference type="KEGG" id="sper:EW093_04660"/>
<dbReference type="GO" id="GO:0004837">
    <property type="term" value="F:tyrosine decarboxylase activity"/>
    <property type="evidence" value="ECO:0007669"/>
    <property type="project" value="UniProtKB-EC"/>
</dbReference>
<evidence type="ECO:0000256" key="3">
    <source>
        <dbReference type="ARBA" id="ARBA00022898"/>
    </source>
</evidence>
<comment type="similarity">
    <text evidence="5">Belongs to the group II decarboxylase family. Sphingosine-1-phosphate lyase subfamily.</text>
</comment>
<organism evidence="7 8">
    <name type="scientific">Thiospirochaeta perfilievii</name>
    <dbReference type="NCBI Taxonomy" id="252967"/>
    <lineage>
        <taxon>Bacteria</taxon>
        <taxon>Pseudomonadati</taxon>
        <taxon>Spirochaetota</taxon>
        <taxon>Spirochaetia</taxon>
        <taxon>Spirochaetales</taxon>
        <taxon>Spirochaetaceae</taxon>
        <taxon>Thiospirochaeta</taxon>
    </lineage>
</organism>
<protein>
    <submittedName>
        <fullName evidence="7">Tyrosine decarboxylase MfnA</fullName>
        <ecNumber evidence="7">4.1.1.25</ecNumber>
    </submittedName>
</protein>
<sequence>MKIQRLKKRLSGDHKFTGHTILGSMCTEPHRVAKRTYKHFLSTNVGDPGLFPNLIELEKEYISELGSLLSNDDAKGMVVSGGSEANILALWTARTLAKEYQRDVIVSETCHFSFDKAANLLGLNLIKIPADSNHKIRLDLVKKAISDNTMALVGIAGTTGSGVMDPIEELSKIAVEKDIYLHVDAAFGGFIFPFIKDSAPFDFRLEGVKSITMDPHKMGRSVIQAGCIIYRNKKVLDAVQIPVTYLSGGHTKNNSILGTRSGASIAAAWMVYNYLGIEGYQKGADKVMALTKWFTNEIKKMPLMTTIVEPECNVVGITTSGKIDIKEILAELRERGWAVSEWKDYIRITVMPHVKKSYLKKFMKDLNKILDSYRVTNITEIRENTYSVARARLSTY</sequence>
<evidence type="ECO:0000313" key="7">
    <source>
        <dbReference type="EMBL" id="QEN04021.1"/>
    </source>
</evidence>
<dbReference type="GO" id="GO:0015937">
    <property type="term" value="P:coenzyme A biosynthetic process"/>
    <property type="evidence" value="ECO:0007669"/>
    <property type="project" value="TreeGrafter"/>
</dbReference>
<dbReference type="InterPro" id="IPR021115">
    <property type="entry name" value="Pyridoxal-P_BS"/>
</dbReference>
<evidence type="ECO:0000256" key="4">
    <source>
        <dbReference type="ARBA" id="ARBA00023239"/>
    </source>
</evidence>
<dbReference type="EC" id="4.1.1.25" evidence="7"/>
<dbReference type="InterPro" id="IPR015424">
    <property type="entry name" value="PyrdxlP-dep_Trfase"/>
</dbReference>
<gene>
    <name evidence="7" type="primary">mfnA</name>
    <name evidence="7" type="ORF">EW093_04660</name>
</gene>
<dbReference type="Gene3D" id="3.40.640.10">
    <property type="entry name" value="Type I PLP-dependent aspartate aminotransferase-like (Major domain)"/>
    <property type="match status" value="1"/>
</dbReference>
<comment type="cofactor">
    <cofactor evidence="1 6">
        <name>pyridoxal 5'-phosphate</name>
        <dbReference type="ChEBI" id="CHEBI:597326"/>
    </cofactor>
</comment>
<dbReference type="InterPro" id="IPR015421">
    <property type="entry name" value="PyrdxlP-dep_Trfase_major"/>
</dbReference>
<dbReference type="GO" id="GO:0004068">
    <property type="term" value="F:aspartate 1-decarboxylase activity"/>
    <property type="evidence" value="ECO:0007669"/>
    <property type="project" value="TreeGrafter"/>
</dbReference>
<dbReference type="OrthoDB" id="9803665at2"/>
<accession>A0A5C1Q935</accession>
<dbReference type="Pfam" id="PF00282">
    <property type="entry name" value="Pyridoxal_deC"/>
    <property type="match status" value="1"/>
</dbReference>
<dbReference type="GO" id="GO:0019752">
    <property type="term" value="P:carboxylic acid metabolic process"/>
    <property type="evidence" value="ECO:0007669"/>
    <property type="project" value="InterPro"/>
</dbReference>
<dbReference type="InterPro" id="IPR020931">
    <property type="entry name" value="MfnA"/>
</dbReference>
<dbReference type="PANTHER" id="PTHR42735">
    <property type="match status" value="1"/>
</dbReference>
<dbReference type="AlphaFoldDB" id="A0A5C1Q935"/>
<reference evidence="7 8" key="2">
    <citation type="submission" date="2019-09" db="EMBL/GenBank/DDBJ databases">
        <title>Complete Genome Sequence and Methylome Analysis of free living Spirochaetas.</title>
        <authorList>
            <person name="Leshcheva N."/>
            <person name="Mikheeva N."/>
        </authorList>
    </citation>
    <scope>NUCLEOTIDE SEQUENCE [LARGE SCALE GENOMIC DNA]</scope>
    <source>
        <strain evidence="7 8">P</strain>
    </source>
</reference>
<keyword evidence="3 6" id="KW-0663">Pyridoxal phosphate</keyword>
<keyword evidence="2" id="KW-0210">Decarboxylase</keyword>
<evidence type="ECO:0000256" key="1">
    <source>
        <dbReference type="ARBA" id="ARBA00001933"/>
    </source>
</evidence>
<dbReference type="PROSITE" id="PS00392">
    <property type="entry name" value="DDC_GAD_HDC_YDC"/>
    <property type="match status" value="1"/>
</dbReference>
<dbReference type="InterPro" id="IPR002129">
    <property type="entry name" value="PyrdxlP-dep_de-COase"/>
</dbReference>
<evidence type="ECO:0000256" key="5">
    <source>
        <dbReference type="ARBA" id="ARBA00038302"/>
    </source>
</evidence>
<dbReference type="Proteomes" id="UP000323824">
    <property type="component" value="Chromosome"/>
</dbReference>
<dbReference type="Gene3D" id="3.90.1150.10">
    <property type="entry name" value="Aspartate Aminotransferase, domain 1"/>
    <property type="match status" value="1"/>
</dbReference>
<keyword evidence="8" id="KW-1185">Reference proteome</keyword>
<dbReference type="SUPFAM" id="SSF53383">
    <property type="entry name" value="PLP-dependent transferases"/>
    <property type="match status" value="1"/>
</dbReference>
<dbReference type="RefSeq" id="WP_149567278.1">
    <property type="nucleotide sequence ID" value="NZ_CP035807.1"/>
</dbReference>
<dbReference type="InterPro" id="IPR015422">
    <property type="entry name" value="PyrdxlP-dep_Trfase_small"/>
</dbReference>
<dbReference type="EMBL" id="CP035807">
    <property type="protein sequence ID" value="QEN04021.1"/>
    <property type="molecule type" value="Genomic_DNA"/>
</dbReference>
<evidence type="ECO:0000256" key="2">
    <source>
        <dbReference type="ARBA" id="ARBA00022793"/>
    </source>
</evidence>
<dbReference type="GO" id="GO:0030170">
    <property type="term" value="F:pyridoxal phosphate binding"/>
    <property type="evidence" value="ECO:0007669"/>
    <property type="project" value="InterPro"/>
</dbReference>
<dbReference type="PANTHER" id="PTHR42735:SF6">
    <property type="entry name" value="SPHINGOSINE-1-PHOSPHATE LYASE 1"/>
    <property type="match status" value="1"/>
</dbReference>